<organism evidence="5 6">
    <name type="scientific">Vibrio ouci</name>
    <dbReference type="NCBI Taxonomy" id="2499078"/>
    <lineage>
        <taxon>Bacteria</taxon>
        <taxon>Pseudomonadati</taxon>
        <taxon>Pseudomonadota</taxon>
        <taxon>Gammaproteobacteria</taxon>
        <taxon>Vibrionales</taxon>
        <taxon>Vibrionaceae</taxon>
        <taxon>Vibrio</taxon>
    </lineage>
</organism>
<evidence type="ECO:0000256" key="1">
    <source>
        <dbReference type="ARBA" id="ARBA00023015"/>
    </source>
</evidence>
<evidence type="ECO:0000313" key="5">
    <source>
        <dbReference type="EMBL" id="TFH92033.1"/>
    </source>
</evidence>
<dbReference type="GO" id="GO:0003700">
    <property type="term" value="F:DNA-binding transcription factor activity"/>
    <property type="evidence" value="ECO:0007669"/>
    <property type="project" value="InterPro"/>
</dbReference>
<dbReference type="AlphaFoldDB" id="A0A4Y8WH91"/>
<evidence type="ECO:0000256" key="2">
    <source>
        <dbReference type="ARBA" id="ARBA00023125"/>
    </source>
</evidence>
<reference evidence="5 6" key="1">
    <citation type="submission" date="2019-01" db="EMBL/GenBank/DDBJ databases">
        <title>Vibrio BEI176 sp. nov, a marine bacterium isolated from China: eastern marignal seas.</title>
        <authorList>
            <person name="Li B."/>
        </authorList>
    </citation>
    <scope>NUCLEOTIDE SEQUENCE [LARGE SCALE GENOMIC DNA]</scope>
    <source>
        <strain evidence="5 6">BEI176</strain>
    </source>
</reference>
<dbReference type="EMBL" id="SATR01000010">
    <property type="protein sequence ID" value="TFH92033.1"/>
    <property type="molecule type" value="Genomic_DNA"/>
</dbReference>
<dbReference type="InterPro" id="IPR009057">
    <property type="entry name" value="Homeodomain-like_sf"/>
</dbReference>
<dbReference type="OrthoDB" id="6397815at2"/>
<dbReference type="InterPro" id="IPR053142">
    <property type="entry name" value="PchR_regulatory_protein"/>
</dbReference>
<dbReference type="Pfam" id="PF12833">
    <property type="entry name" value="HTH_18"/>
    <property type="match status" value="1"/>
</dbReference>
<evidence type="ECO:0000256" key="3">
    <source>
        <dbReference type="ARBA" id="ARBA00023163"/>
    </source>
</evidence>
<keyword evidence="1" id="KW-0805">Transcription regulation</keyword>
<evidence type="ECO:0000259" key="4">
    <source>
        <dbReference type="PROSITE" id="PS01124"/>
    </source>
</evidence>
<evidence type="ECO:0000313" key="6">
    <source>
        <dbReference type="Proteomes" id="UP000297753"/>
    </source>
</evidence>
<proteinExistence type="predicted"/>
<dbReference type="SMART" id="SM00342">
    <property type="entry name" value="HTH_ARAC"/>
    <property type="match status" value="1"/>
</dbReference>
<dbReference type="Gene3D" id="1.10.10.60">
    <property type="entry name" value="Homeodomain-like"/>
    <property type="match status" value="2"/>
</dbReference>
<dbReference type="PANTHER" id="PTHR47893:SF1">
    <property type="entry name" value="REGULATORY PROTEIN PCHR"/>
    <property type="match status" value="1"/>
</dbReference>
<protein>
    <submittedName>
        <fullName evidence="5">AraC family transcriptional regulator</fullName>
    </submittedName>
</protein>
<dbReference type="PRINTS" id="PR00032">
    <property type="entry name" value="HTHARAC"/>
</dbReference>
<gene>
    <name evidence="5" type="ORF">ELS82_08765</name>
</gene>
<dbReference type="InterPro" id="IPR018060">
    <property type="entry name" value="HTH_AraC"/>
</dbReference>
<name>A0A4Y8WH91_9VIBR</name>
<comment type="caution">
    <text evidence="5">The sequence shown here is derived from an EMBL/GenBank/DDBJ whole genome shotgun (WGS) entry which is preliminary data.</text>
</comment>
<keyword evidence="3" id="KW-0804">Transcription</keyword>
<dbReference type="PANTHER" id="PTHR47893">
    <property type="entry name" value="REGULATORY PROTEIN PCHR"/>
    <property type="match status" value="1"/>
</dbReference>
<keyword evidence="6" id="KW-1185">Reference proteome</keyword>
<feature type="domain" description="HTH araC/xylS-type" evidence="4">
    <location>
        <begin position="223"/>
        <end position="321"/>
    </location>
</feature>
<keyword evidence="2" id="KW-0238">DNA-binding</keyword>
<dbReference type="Proteomes" id="UP000297753">
    <property type="component" value="Unassembled WGS sequence"/>
</dbReference>
<dbReference type="GO" id="GO:0043565">
    <property type="term" value="F:sequence-specific DNA binding"/>
    <property type="evidence" value="ECO:0007669"/>
    <property type="project" value="InterPro"/>
</dbReference>
<dbReference type="InterPro" id="IPR020449">
    <property type="entry name" value="Tscrpt_reg_AraC-type_HTH"/>
</dbReference>
<sequence>MLRDVIMAYIESNVESAFKMCTGYEGGGENRLADYATTKVELDEEVCLGHGYIVELAPGLNITYSDVTFKHPTSFTEAAQDYFGACLAIEGQVEVRVSGGSESITIDKDKALFFVCHQGELDFRYDTSRTKFINFCVPKSMMKSLFEDDADRHFDLNCFESVPVTTDIIKNVDEIFRSKLGKTANNLYLQGKVLELLALLYHNMHREVTVCCGMTPRDMDCIQLAARIMEERMESPPSLIELSRQVGINDNKLKKNFKIVFGETVYGFLSNKRMIKAGELLAVGDLSVQEVAHRVGFKHVGHFSKKFKEQYMCSPKQYRRKSVHAE</sequence>
<accession>A0A4Y8WH91</accession>
<dbReference type="SUPFAM" id="SSF46689">
    <property type="entry name" value="Homeodomain-like"/>
    <property type="match status" value="1"/>
</dbReference>
<dbReference type="PROSITE" id="PS01124">
    <property type="entry name" value="HTH_ARAC_FAMILY_2"/>
    <property type="match status" value="1"/>
</dbReference>